<name>A0A8C5WKJ0_9ANUR</name>
<evidence type="ECO:0000256" key="1">
    <source>
        <dbReference type="ARBA" id="ARBA00004141"/>
    </source>
</evidence>
<dbReference type="OrthoDB" id="1936208at2759"/>
<keyword evidence="4 6" id="KW-1133">Transmembrane helix</keyword>
<keyword evidence="3 6" id="KW-0812">Transmembrane</keyword>
<evidence type="ECO:0000256" key="5">
    <source>
        <dbReference type="ARBA" id="ARBA00023136"/>
    </source>
</evidence>
<feature type="transmembrane region" description="Helical" evidence="6">
    <location>
        <begin position="185"/>
        <end position="203"/>
    </location>
</feature>
<evidence type="ECO:0000256" key="2">
    <source>
        <dbReference type="ARBA" id="ARBA00006510"/>
    </source>
</evidence>
<dbReference type="GO" id="GO:0005886">
    <property type="term" value="C:plasma membrane"/>
    <property type="evidence" value="ECO:0007669"/>
    <property type="project" value="InterPro"/>
</dbReference>
<feature type="transmembrane region" description="Helical" evidence="6">
    <location>
        <begin position="515"/>
        <end position="534"/>
    </location>
</feature>
<feature type="domain" description="TMC" evidence="7">
    <location>
        <begin position="401"/>
        <end position="511"/>
    </location>
</feature>
<dbReference type="InterPro" id="IPR012496">
    <property type="entry name" value="TMC_dom"/>
</dbReference>
<dbReference type="PANTHER" id="PTHR23302:SF39">
    <property type="entry name" value="TRANSMEMBRANE CHANNEL-LIKE PROTEIN 8"/>
    <property type="match status" value="1"/>
</dbReference>
<evidence type="ECO:0000256" key="3">
    <source>
        <dbReference type="ARBA" id="ARBA00022692"/>
    </source>
</evidence>
<dbReference type="GeneTree" id="ENSGT01050000244894"/>
<dbReference type="InterPro" id="IPR038900">
    <property type="entry name" value="TMC"/>
</dbReference>
<keyword evidence="9" id="KW-1185">Reference proteome</keyword>
<comment type="similarity">
    <text evidence="2 6">Belongs to the TMC family.</text>
</comment>
<dbReference type="GO" id="GO:0008381">
    <property type="term" value="F:mechanosensitive monoatomic ion channel activity"/>
    <property type="evidence" value="ECO:0007669"/>
    <property type="project" value="TreeGrafter"/>
</dbReference>
<comment type="subcellular location">
    <subcellularLocation>
        <location evidence="1 6">Membrane</location>
        <topology evidence="1 6">Multi-pass membrane protein</topology>
    </subcellularLocation>
</comment>
<proteinExistence type="inferred from homology"/>
<evidence type="ECO:0000256" key="6">
    <source>
        <dbReference type="RuleBase" id="RU310713"/>
    </source>
</evidence>
<feature type="transmembrane region" description="Helical" evidence="6">
    <location>
        <begin position="354"/>
        <end position="376"/>
    </location>
</feature>
<feature type="transmembrane region" description="Helical" evidence="6">
    <location>
        <begin position="282"/>
        <end position="302"/>
    </location>
</feature>
<dbReference type="AlphaFoldDB" id="A0A8C5WKJ0"/>
<feature type="transmembrane region" description="Helical" evidence="6">
    <location>
        <begin position="322"/>
        <end position="342"/>
    </location>
</feature>
<feature type="transmembrane region" description="Helical" evidence="6">
    <location>
        <begin position="99"/>
        <end position="122"/>
    </location>
</feature>
<evidence type="ECO:0000256" key="4">
    <source>
        <dbReference type="ARBA" id="ARBA00022989"/>
    </source>
</evidence>
<sequence length="647" mass="74174">MRKVLQKWKLTTKNVSLRDYPVPLHEKRRLREEELELIRNSNTKFWGPWSTCGECLCVRSTLDRLHQVARAFKLWERALIAISGRFGSGISSYFSFLRFLLLLNLVSSVFIFGMLVVPTLFFTKDDVHQAPPGSDDPCISPSNNTESEGIFIDLFTGQGFLRDSILFYGHYFKGTTDGSSFNIRLVYLLVPLVYLLLCGLYLMRRTAQGIATRRVRSRDYKTRISTKVFSSWDFCAQGVGMSLLKQQSLSNEIKSHLAEELWLLNLEGLSLGRRVHIIFSRVLINSVILALLGCAFYSVHLAAVVSQDYQGITPILALFTQYLVPIVISLVLILLPPIFMLLVKLEGHSPSAELTLTLIRCVFLRLGTLGIFFFSLGQKILCYGSEETSCNVCGHNTQFKCWETSVGQEFYKLSVFHFLHLTMDFLLLQAPRSFLVSRVKWRVVVWLGKEKFSLPQNVLDTVYGQTLVWGGLFYAPLLPLLNIVFIFLTFHIKKFSLYRLCDASQKLVRVSTSRILFYFVLLLGLMTTFFPLIYMVTSVRPSRACGLFTDYSTTWEYVQNSTRSAMAIKDLSYVTSDLFPFCLLGIFSIMLTSYISRVRQYEHIIEELKDHLTYQIQDKIFLVRTLKEADDAPGQEMDHQEHQSDTP</sequence>
<dbReference type="Ensembl" id="ENSLLET00000047030.1">
    <property type="protein sequence ID" value="ENSLLEP00000045228.1"/>
    <property type="gene ID" value="ENSLLEG00000028697.1"/>
</dbReference>
<feature type="transmembrane region" description="Helical" evidence="6">
    <location>
        <begin position="578"/>
        <end position="595"/>
    </location>
</feature>
<dbReference type="PANTHER" id="PTHR23302">
    <property type="entry name" value="TRANSMEMBRANE CHANNEL-RELATED"/>
    <property type="match status" value="1"/>
</dbReference>
<dbReference type="Proteomes" id="UP000694569">
    <property type="component" value="Unplaced"/>
</dbReference>
<accession>A0A8C5WKJ0</accession>
<keyword evidence="5 6" id="KW-0472">Membrane</keyword>
<reference evidence="8" key="2">
    <citation type="submission" date="2025-09" db="UniProtKB">
        <authorList>
            <consortium name="Ensembl"/>
        </authorList>
    </citation>
    <scope>IDENTIFICATION</scope>
</reference>
<protein>
    <recommendedName>
        <fullName evidence="6">Transmembrane channel-like protein</fullName>
    </recommendedName>
</protein>
<evidence type="ECO:0000313" key="9">
    <source>
        <dbReference type="Proteomes" id="UP000694569"/>
    </source>
</evidence>
<dbReference type="Pfam" id="PF07810">
    <property type="entry name" value="TMC"/>
    <property type="match status" value="1"/>
</dbReference>
<evidence type="ECO:0000313" key="8">
    <source>
        <dbReference type="Ensembl" id="ENSLLEP00000045228.1"/>
    </source>
</evidence>
<organism evidence="8 9">
    <name type="scientific">Leptobrachium leishanense</name>
    <name type="common">Leishan spiny toad</name>
    <dbReference type="NCBI Taxonomy" id="445787"/>
    <lineage>
        <taxon>Eukaryota</taxon>
        <taxon>Metazoa</taxon>
        <taxon>Chordata</taxon>
        <taxon>Craniata</taxon>
        <taxon>Vertebrata</taxon>
        <taxon>Euteleostomi</taxon>
        <taxon>Amphibia</taxon>
        <taxon>Batrachia</taxon>
        <taxon>Anura</taxon>
        <taxon>Pelobatoidea</taxon>
        <taxon>Megophryidae</taxon>
        <taxon>Leptobrachium</taxon>
    </lineage>
</organism>
<reference evidence="8" key="1">
    <citation type="submission" date="2025-08" db="UniProtKB">
        <authorList>
            <consortium name="Ensembl"/>
        </authorList>
    </citation>
    <scope>IDENTIFICATION</scope>
</reference>
<feature type="transmembrane region" description="Helical" evidence="6">
    <location>
        <begin position="467"/>
        <end position="490"/>
    </location>
</feature>
<evidence type="ECO:0000259" key="7">
    <source>
        <dbReference type="Pfam" id="PF07810"/>
    </source>
</evidence>